<dbReference type="InterPro" id="IPR003400">
    <property type="entry name" value="ExbD"/>
</dbReference>
<dbReference type="GO" id="GO:0022857">
    <property type="term" value="F:transmembrane transporter activity"/>
    <property type="evidence" value="ECO:0007669"/>
    <property type="project" value="InterPro"/>
</dbReference>
<dbReference type="eggNOG" id="COG0848">
    <property type="taxonomic scope" value="Bacteria"/>
</dbReference>
<comment type="subcellular location">
    <subcellularLocation>
        <location evidence="1">Cell membrane</location>
        <topology evidence="1">Single-pass membrane protein</topology>
    </subcellularLocation>
    <subcellularLocation>
        <location evidence="7">Cell membrane</location>
        <topology evidence="7">Single-pass type II membrane protein</topology>
    </subcellularLocation>
</comment>
<reference evidence="9" key="1">
    <citation type="submission" date="2016-10" db="EMBL/GenBank/DDBJ databases">
        <authorList>
            <person name="Varghese N."/>
            <person name="Submissions S."/>
        </authorList>
    </citation>
    <scope>NUCLEOTIDE SEQUENCE [LARGE SCALE GENOMIC DNA]</scope>
    <source>
        <strain evidence="9">DSM 24729</strain>
    </source>
</reference>
<evidence type="ECO:0000313" key="9">
    <source>
        <dbReference type="Proteomes" id="UP000182114"/>
    </source>
</evidence>
<name>A0A1G7FM04_9FLAO</name>
<dbReference type="AlphaFoldDB" id="A0A1G7FM04"/>
<dbReference type="GO" id="GO:0005886">
    <property type="term" value="C:plasma membrane"/>
    <property type="evidence" value="ECO:0007669"/>
    <property type="project" value="UniProtKB-SubCell"/>
</dbReference>
<dbReference type="Gene3D" id="3.30.420.270">
    <property type="match status" value="1"/>
</dbReference>
<comment type="similarity">
    <text evidence="2 7">Belongs to the ExbD/TolR family.</text>
</comment>
<evidence type="ECO:0000256" key="4">
    <source>
        <dbReference type="ARBA" id="ARBA00022692"/>
    </source>
</evidence>
<keyword evidence="7" id="KW-0653">Protein transport</keyword>
<evidence type="ECO:0000256" key="1">
    <source>
        <dbReference type="ARBA" id="ARBA00004162"/>
    </source>
</evidence>
<evidence type="ECO:0000256" key="3">
    <source>
        <dbReference type="ARBA" id="ARBA00022475"/>
    </source>
</evidence>
<evidence type="ECO:0000313" key="8">
    <source>
        <dbReference type="EMBL" id="SDE76858.1"/>
    </source>
</evidence>
<evidence type="ECO:0000256" key="2">
    <source>
        <dbReference type="ARBA" id="ARBA00005811"/>
    </source>
</evidence>
<accession>A0A1G7FM04</accession>
<organism evidence="8 9">
    <name type="scientific">Cellulophaga baltica</name>
    <dbReference type="NCBI Taxonomy" id="76594"/>
    <lineage>
        <taxon>Bacteria</taxon>
        <taxon>Pseudomonadati</taxon>
        <taxon>Bacteroidota</taxon>
        <taxon>Flavobacteriia</taxon>
        <taxon>Flavobacteriales</taxon>
        <taxon>Flavobacteriaceae</taxon>
        <taxon>Cellulophaga</taxon>
    </lineage>
</organism>
<evidence type="ECO:0000256" key="6">
    <source>
        <dbReference type="ARBA" id="ARBA00023136"/>
    </source>
</evidence>
<protein>
    <submittedName>
        <fullName evidence="8">Biopolymer transport protein ExbD</fullName>
    </submittedName>
</protein>
<keyword evidence="7" id="KW-0813">Transport</keyword>
<gene>
    <name evidence="8" type="ORF">SAMN04487992_103353</name>
</gene>
<dbReference type="Pfam" id="PF02472">
    <property type="entry name" value="ExbD"/>
    <property type="match status" value="1"/>
</dbReference>
<evidence type="ECO:0000256" key="5">
    <source>
        <dbReference type="ARBA" id="ARBA00022989"/>
    </source>
</evidence>
<keyword evidence="5" id="KW-1133">Transmembrane helix</keyword>
<sequence length="293" mass="33667">MNNKFFLCFLILLGIKLQAQNNKPEIVLIECIYTNYSDDGIALKQLISNFENQLLEEKILADSSGSSYRRIIKQMANDTFLSNHFFSNFSDEWEKVGNSFDRLNKNCRNTILKENLLPFELKVSDLITKKNIQSSSDIAQIMLQVFSDKDLELEYIKLNLFLFMATAATTNTNGSDKLLPPIYDAEKAFQIAINSDNEIFISKHLVSISQLSELLRTYVVKNTSNSTILLNYNKNTTYGDYMKLQQVILSNIEAIKHEYALETYSLNYEALSINEKDKVDTMYPLHVIAIEIK</sequence>
<keyword evidence="9" id="KW-1185">Reference proteome</keyword>
<dbReference type="EMBL" id="FNBD01000003">
    <property type="protein sequence ID" value="SDE76858.1"/>
    <property type="molecule type" value="Genomic_DNA"/>
</dbReference>
<dbReference type="GO" id="GO:0015031">
    <property type="term" value="P:protein transport"/>
    <property type="evidence" value="ECO:0007669"/>
    <property type="project" value="UniProtKB-KW"/>
</dbReference>
<dbReference type="Proteomes" id="UP000182114">
    <property type="component" value="Unassembled WGS sequence"/>
</dbReference>
<evidence type="ECO:0000256" key="7">
    <source>
        <dbReference type="RuleBase" id="RU003879"/>
    </source>
</evidence>
<dbReference type="RefSeq" id="WP_074537896.1">
    <property type="nucleotide sequence ID" value="NZ_FNBD01000003.1"/>
</dbReference>
<proteinExistence type="inferred from homology"/>
<keyword evidence="3" id="KW-1003">Cell membrane</keyword>
<keyword evidence="4 7" id="KW-0812">Transmembrane</keyword>
<keyword evidence="6" id="KW-0472">Membrane</keyword>